<protein>
    <submittedName>
        <fullName evidence="1">Uncharacterized protein</fullName>
    </submittedName>
</protein>
<name>A0A6C0LJ95_9ZZZZ</name>
<dbReference type="AlphaFoldDB" id="A0A6C0LJ95"/>
<proteinExistence type="predicted"/>
<reference evidence="1" key="1">
    <citation type="journal article" date="2020" name="Nature">
        <title>Giant virus diversity and host interactions through global metagenomics.</title>
        <authorList>
            <person name="Schulz F."/>
            <person name="Roux S."/>
            <person name="Paez-Espino D."/>
            <person name="Jungbluth S."/>
            <person name="Walsh D.A."/>
            <person name="Denef V.J."/>
            <person name="McMahon K.D."/>
            <person name="Konstantinidis K.T."/>
            <person name="Eloe-Fadrosh E.A."/>
            <person name="Kyrpides N.C."/>
            <person name="Woyke T."/>
        </authorList>
    </citation>
    <scope>NUCLEOTIDE SEQUENCE</scope>
    <source>
        <strain evidence="1">GVMAG-M-3300027804-48</strain>
    </source>
</reference>
<organism evidence="1">
    <name type="scientific">viral metagenome</name>
    <dbReference type="NCBI Taxonomy" id="1070528"/>
    <lineage>
        <taxon>unclassified sequences</taxon>
        <taxon>metagenomes</taxon>
        <taxon>organismal metagenomes</taxon>
    </lineage>
</organism>
<sequence length="149" mass="18232">MTRTISCFYMSFENKNSLNIIFIKFENYIKVIFNCRSVILTSQQLISNYELFQIYLLSLVLTEDTTKIYYYYNYGIYTRIWENFNLTPSYKFINLEKTKNKNPFNSEEPKRPTSSKKINKFMWIFNKWLVDINPVNLFHEYYSNELKFE</sequence>
<dbReference type="EMBL" id="MN740495">
    <property type="protein sequence ID" value="QHU29741.1"/>
    <property type="molecule type" value="Genomic_DNA"/>
</dbReference>
<accession>A0A6C0LJ95</accession>
<evidence type="ECO:0000313" key="1">
    <source>
        <dbReference type="EMBL" id="QHU29741.1"/>
    </source>
</evidence>